<feature type="region of interest" description="Disordered" evidence="1">
    <location>
        <begin position="172"/>
        <end position="236"/>
    </location>
</feature>
<name>A0A5E8BL88_9ASCO</name>
<organism evidence="2 3">
    <name type="scientific">Magnusiomyces paraingens</name>
    <dbReference type="NCBI Taxonomy" id="2606893"/>
    <lineage>
        <taxon>Eukaryota</taxon>
        <taxon>Fungi</taxon>
        <taxon>Dikarya</taxon>
        <taxon>Ascomycota</taxon>
        <taxon>Saccharomycotina</taxon>
        <taxon>Dipodascomycetes</taxon>
        <taxon>Dipodascales</taxon>
        <taxon>Dipodascaceae</taxon>
        <taxon>Magnusiomyces</taxon>
    </lineage>
</organism>
<dbReference type="Gene3D" id="1.10.20.10">
    <property type="entry name" value="Histone, subunit A"/>
    <property type="match status" value="1"/>
</dbReference>
<dbReference type="Proteomes" id="UP000398389">
    <property type="component" value="Unassembled WGS sequence"/>
</dbReference>
<evidence type="ECO:0000313" key="2">
    <source>
        <dbReference type="EMBL" id="VVT51669.1"/>
    </source>
</evidence>
<proteinExistence type="predicted"/>
<evidence type="ECO:0000256" key="1">
    <source>
        <dbReference type="SAM" id="MobiDB-lite"/>
    </source>
</evidence>
<feature type="compositionally biased region" description="Acidic residues" evidence="1">
    <location>
        <begin position="219"/>
        <end position="236"/>
    </location>
</feature>
<dbReference type="Pfam" id="PF10384">
    <property type="entry name" value="Scm3"/>
    <property type="match status" value="1"/>
</dbReference>
<sequence length="526" mass="59668">MTVSALFVVKNWSIASDSTLNNILGCKKWGSVLFQAKSSLISQLDGSDKDVRTSSIVTDTQNTFIKPFEQESSGLTFVPTRRIQTRSLTKSTNSYDVDHKVYVVPSSPVAIQSPFQSKELLQETESENIVVNSILDRDNHLYLTVQANIQKKLDEIIASKFSFKNRIEKSKQNDIIKRKTPDQSQSPIKKRPRSRSASLAAVPVTNKPLSFNSTSSNSSEEECDEINSEELEEEEEHLLFNQAQESGTVNDNLDTSTQRFQNTWEAIISKYSDSKYAESGDVVDLLTGDVVEDNGHLRSLPENQKSLWTYYGEPEEEEYDPGDDVDEVDLFKITSEGLLGYSRSIFRNNQDESAQDNIQEDLVNEIQGATVKENESDFEEITFSQFERTQKTSILATKRPDHITKLITDKTFVSLLKEKQALRYETRNPKYDLQTLDGLRSLPRDPFEKFMETDQLEQELNNLTLGSRNEPFLKTCNEFLHASFTRADQISCEIKKLNAGPLDDNEWLPEVLETTAAAIMTPIQIS</sequence>
<dbReference type="GO" id="GO:0005634">
    <property type="term" value="C:nucleus"/>
    <property type="evidence" value="ECO:0007669"/>
    <property type="project" value="InterPro"/>
</dbReference>
<dbReference type="InterPro" id="IPR018465">
    <property type="entry name" value="Scm3/HJURP"/>
</dbReference>
<dbReference type="EMBL" id="CABVLU010000002">
    <property type="protein sequence ID" value="VVT51669.1"/>
    <property type="molecule type" value="Genomic_DNA"/>
</dbReference>
<dbReference type="GO" id="GO:0042393">
    <property type="term" value="F:histone binding"/>
    <property type="evidence" value="ECO:0007669"/>
    <property type="project" value="InterPro"/>
</dbReference>
<dbReference type="GeneID" id="43581991"/>
<protein>
    <submittedName>
        <fullName evidence="2">Uncharacterized protein</fullName>
    </submittedName>
</protein>
<dbReference type="AlphaFoldDB" id="A0A5E8BL88"/>
<dbReference type="InterPro" id="IPR009072">
    <property type="entry name" value="Histone-fold"/>
</dbReference>
<evidence type="ECO:0000313" key="3">
    <source>
        <dbReference type="Proteomes" id="UP000398389"/>
    </source>
</evidence>
<dbReference type="RefSeq" id="XP_031853782.1">
    <property type="nucleotide sequence ID" value="XM_031997891.1"/>
</dbReference>
<keyword evidence="3" id="KW-1185">Reference proteome</keyword>
<gene>
    <name evidence="2" type="ORF">SAPINGB_P003173</name>
</gene>
<dbReference type="GO" id="GO:0046982">
    <property type="term" value="F:protein heterodimerization activity"/>
    <property type="evidence" value="ECO:0007669"/>
    <property type="project" value="InterPro"/>
</dbReference>
<reference evidence="2 3" key="1">
    <citation type="submission" date="2019-09" db="EMBL/GenBank/DDBJ databases">
        <authorList>
            <person name="Brejova B."/>
        </authorList>
    </citation>
    <scope>NUCLEOTIDE SEQUENCE [LARGE SCALE GENOMIC DNA]</scope>
</reference>
<feature type="compositionally biased region" description="Basic and acidic residues" evidence="1">
    <location>
        <begin position="172"/>
        <end position="181"/>
    </location>
</feature>
<accession>A0A5E8BL88</accession>